<keyword evidence="3" id="KW-1185">Reference proteome</keyword>
<evidence type="ECO:0000313" key="2">
    <source>
        <dbReference type="EMBL" id="KYN28475.1"/>
    </source>
</evidence>
<feature type="region of interest" description="Disordered" evidence="1">
    <location>
        <begin position="37"/>
        <end position="72"/>
    </location>
</feature>
<feature type="region of interest" description="Disordered" evidence="1">
    <location>
        <begin position="86"/>
        <end position="109"/>
    </location>
</feature>
<proteinExistence type="predicted"/>
<feature type="compositionally biased region" description="Basic and acidic residues" evidence="1">
    <location>
        <begin position="219"/>
        <end position="232"/>
    </location>
</feature>
<feature type="compositionally biased region" description="Gly residues" evidence="1">
    <location>
        <begin position="90"/>
        <end position="103"/>
    </location>
</feature>
<gene>
    <name evidence="2" type="ORF">ALC57_02202</name>
</gene>
<feature type="compositionally biased region" description="Gly residues" evidence="1">
    <location>
        <begin position="198"/>
        <end position="211"/>
    </location>
</feature>
<name>A0A195EJP5_9HYME</name>
<evidence type="ECO:0000256" key="1">
    <source>
        <dbReference type="SAM" id="MobiDB-lite"/>
    </source>
</evidence>
<reference evidence="2 3" key="1">
    <citation type="submission" date="2015-09" db="EMBL/GenBank/DDBJ databases">
        <title>Trachymyrmex cornetzi WGS genome.</title>
        <authorList>
            <person name="Nygaard S."/>
            <person name="Hu H."/>
            <person name="Boomsma J."/>
            <person name="Zhang G."/>
        </authorList>
    </citation>
    <scope>NUCLEOTIDE SEQUENCE [LARGE SCALE GENOMIC DNA]</scope>
    <source>
        <strain evidence="2">Tcor2-1</strain>
        <tissue evidence="2">Whole body</tissue>
    </source>
</reference>
<dbReference type="AlphaFoldDB" id="A0A195EJP5"/>
<dbReference type="EMBL" id="KQ978782">
    <property type="protein sequence ID" value="KYN28475.1"/>
    <property type="molecule type" value="Genomic_DNA"/>
</dbReference>
<dbReference type="Proteomes" id="UP000078492">
    <property type="component" value="Unassembled WGS sequence"/>
</dbReference>
<evidence type="ECO:0000313" key="3">
    <source>
        <dbReference type="Proteomes" id="UP000078492"/>
    </source>
</evidence>
<sequence length="477" mass="52955">MREDWYRPRVQGHECEGYRTSLPPGRANLSDTVRRHSLFHAREEEEEEEEQRERGVADGASGFHGNAASTAPTLRTGVVPTRVESVAARDGGGSDGGAAGTKGDGNRPSGTVTVGASPFDAACWCVLFYGVIEKNLEKPGYTGVIAKHTLNKIFLFSPNEGSSRHLPPPPSRLINVILLDGQASTTIDTWHDDDDDGGGGGGGDSSGGGGIVTFASRGTRNEERDEIDGAERKGHRPAPQTDCDHTVVSPRTRDNERNWRLRSREELGISSRRAAEYNTRAYNDVGLTIAYSRAGTNGTDRVNAPVYHREDNKQEYANITDDLCLRPPGSCRLYFWNRPCKMKGRLGLVASSQVRLSAYGRLKPARRAPRRKTADLYFFVEVAAGWPVHELRAVCVPYTGCAFHQPITNREDELSLKGSRDLDRKRHWREYLGQVKLVMEKPRTMLLFFRKMAKLVLTLAKIASIRLRDGTLKPRLR</sequence>
<organism evidence="2 3">
    <name type="scientific">Trachymyrmex cornetzi</name>
    <dbReference type="NCBI Taxonomy" id="471704"/>
    <lineage>
        <taxon>Eukaryota</taxon>
        <taxon>Metazoa</taxon>
        <taxon>Ecdysozoa</taxon>
        <taxon>Arthropoda</taxon>
        <taxon>Hexapoda</taxon>
        <taxon>Insecta</taxon>
        <taxon>Pterygota</taxon>
        <taxon>Neoptera</taxon>
        <taxon>Endopterygota</taxon>
        <taxon>Hymenoptera</taxon>
        <taxon>Apocrita</taxon>
        <taxon>Aculeata</taxon>
        <taxon>Formicoidea</taxon>
        <taxon>Formicidae</taxon>
        <taxon>Myrmicinae</taxon>
        <taxon>Trachymyrmex</taxon>
    </lineage>
</organism>
<feature type="region of interest" description="Disordered" evidence="1">
    <location>
        <begin position="187"/>
        <end position="259"/>
    </location>
</feature>
<accession>A0A195EJP5</accession>
<protein>
    <submittedName>
        <fullName evidence="2">Uncharacterized protein</fullName>
    </submittedName>
</protein>